<dbReference type="OrthoDB" id="7864986at2"/>
<dbReference type="KEGG" id="hat:RC74_12795"/>
<organism evidence="2 3">
    <name type="scientific">Falsihalocynthiibacter arcticus</name>
    <dbReference type="NCBI Taxonomy" id="1579316"/>
    <lineage>
        <taxon>Bacteria</taxon>
        <taxon>Pseudomonadati</taxon>
        <taxon>Pseudomonadota</taxon>
        <taxon>Alphaproteobacteria</taxon>
        <taxon>Rhodobacterales</taxon>
        <taxon>Roseobacteraceae</taxon>
        <taxon>Falsihalocynthiibacter</taxon>
    </lineage>
</organism>
<sequence length="161" mass="17326">MKLLTSLTALLSATAISASAAYATTDIEKIEVEIDLTAIEDVEAAEVWNDIANDLETAIAKLLVDQITEEGATILIDIDEVFLANSLSQMLGVAETQLKGDVVIKEDDSAKHESFELTVTAVQAQAYYPEGTDVTVLNVGNEAFYNAMIDSFAEHVADKVK</sequence>
<reference evidence="2 3" key="1">
    <citation type="submission" date="2016-02" db="EMBL/GenBank/DDBJ databases">
        <title>Complete genome sequence of Halocynthiibacter arcticus PAMC 20958t from arctic marine sediment.</title>
        <authorList>
            <person name="Lee Y.M."/>
            <person name="Baek K."/>
            <person name="Lee H.K."/>
            <person name="Shin S.C."/>
        </authorList>
    </citation>
    <scope>NUCLEOTIDE SEQUENCE [LARGE SCALE GENOMIC DNA]</scope>
    <source>
        <strain evidence="2">PAMC 20958</strain>
    </source>
</reference>
<dbReference type="RefSeq" id="WP_039003900.1">
    <property type="nucleotide sequence ID" value="NZ_CP014327.1"/>
</dbReference>
<keyword evidence="3" id="KW-1185">Reference proteome</keyword>
<protein>
    <submittedName>
        <fullName evidence="2">Uncharacterized protein</fullName>
    </submittedName>
</protein>
<accession>A0A126V118</accession>
<feature type="signal peptide" evidence="1">
    <location>
        <begin position="1"/>
        <end position="20"/>
    </location>
</feature>
<dbReference type="EMBL" id="CP014327">
    <property type="protein sequence ID" value="AML52032.1"/>
    <property type="molecule type" value="Genomic_DNA"/>
</dbReference>
<name>A0A126V118_9RHOB</name>
<evidence type="ECO:0000313" key="2">
    <source>
        <dbReference type="EMBL" id="AML52032.1"/>
    </source>
</evidence>
<proteinExistence type="predicted"/>
<evidence type="ECO:0000256" key="1">
    <source>
        <dbReference type="SAM" id="SignalP"/>
    </source>
</evidence>
<keyword evidence="1" id="KW-0732">Signal</keyword>
<evidence type="ECO:0000313" key="3">
    <source>
        <dbReference type="Proteomes" id="UP000070371"/>
    </source>
</evidence>
<feature type="chain" id="PRO_5007443210" evidence="1">
    <location>
        <begin position="21"/>
        <end position="161"/>
    </location>
</feature>
<dbReference type="AlphaFoldDB" id="A0A126V118"/>
<gene>
    <name evidence="2" type="ORF">RC74_12795</name>
</gene>
<dbReference type="Proteomes" id="UP000070371">
    <property type="component" value="Chromosome"/>
</dbReference>